<dbReference type="AlphaFoldDB" id="A0A840R789"/>
<dbReference type="InterPro" id="IPR036942">
    <property type="entry name" value="Beta-barrel_TonB_sf"/>
</dbReference>
<keyword evidence="3 11" id="KW-1134">Transmembrane beta strand</keyword>
<keyword evidence="8 12" id="KW-0798">TonB box</keyword>
<keyword evidence="16" id="KW-1185">Reference proteome</keyword>
<keyword evidence="4" id="KW-0410">Iron transport</keyword>
<dbReference type="InterPro" id="IPR000531">
    <property type="entry name" value="Beta-barrel_TonB"/>
</dbReference>
<evidence type="ECO:0000256" key="3">
    <source>
        <dbReference type="ARBA" id="ARBA00022452"/>
    </source>
</evidence>
<feature type="domain" description="TonB-dependent receptor plug" evidence="14">
    <location>
        <begin position="10"/>
        <end position="115"/>
    </location>
</feature>
<keyword evidence="15" id="KW-0675">Receptor</keyword>
<evidence type="ECO:0000256" key="1">
    <source>
        <dbReference type="ARBA" id="ARBA00004571"/>
    </source>
</evidence>
<keyword evidence="6" id="KW-0408">Iron</keyword>
<evidence type="ECO:0000313" key="16">
    <source>
        <dbReference type="Proteomes" id="UP000536640"/>
    </source>
</evidence>
<evidence type="ECO:0000256" key="12">
    <source>
        <dbReference type="RuleBase" id="RU003357"/>
    </source>
</evidence>
<evidence type="ECO:0000313" key="15">
    <source>
        <dbReference type="EMBL" id="MBB5189169.1"/>
    </source>
</evidence>
<evidence type="ECO:0000256" key="11">
    <source>
        <dbReference type="PROSITE-ProRule" id="PRU01360"/>
    </source>
</evidence>
<evidence type="ECO:0000256" key="7">
    <source>
        <dbReference type="ARBA" id="ARBA00023065"/>
    </source>
</evidence>
<dbReference type="SUPFAM" id="SSF56935">
    <property type="entry name" value="Porins"/>
    <property type="match status" value="1"/>
</dbReference>
<protein>
    <submittedName>
        <fullName evidence="15">Outer membrane receptor protein involved in Fe transport</fullName>
    </submittedName>
</protein>
<sequence>MTAQLRAENLQDVPVSVTAISGAKLMEAGLGRIEDVQAYVPNLTMSKAGISTDIFIRGIGSGANQGFDQSVGLYVDGVNYGKGPLFRAPFLDVERVEVLRGPQNILYGKSAIAGALSLTTTAPSFEDAASIALSYTPEFGERSVDLVLNSQINDTMAHRLAVRKLDTNGYYENPITQRDEAAQDELTVRYKVIWDNTANWSTQIKLEYSTISVAGRNGETILALPSDSSNPVFANRTWLEILDKTTVPILGTLLPNVIDIDAPSEVNDPDQDYSRAINYDASDTQTYNITMNNNFAYNDHQFIATTAYLKYDYVDYCDCDFTGADLFHAYFNEQYEQVSQEFRWVSPEGERFEFIGGVYAHYTDFYFFDTFIADSDIFRAALNALDLLALGARGDLDPVGLGGGAGLAPEEILGIGDAGTAIVGLRSPRDFVTEDLLGTIFLQTTYNITQALRLQLGLRYSHQEKEGARELRLGRGEGDNFVAFQPGEEANTVIANNLAAESHNLSGSRVERHFSPDVKVQYDIGEDVMTYASFTKGQKPGGYDARSNSSPAANVANPENYLGVPVVLLGTFEFQEEVVTSFEIGAKSTLFDGAVEFNITAFYSQYDDLQVSIFDGVVGFNVVNAASAISKGLEIDGRAALSESLIFTYSLGLLDFSFDNFELGTCRQGQVSDSPDGVHCDYSGFTNQYVADWSGNIGIIYDTTLMDRFVFRANADFVGTGDYNPSPTLDERVDQDGYIKINAGIALSSLDEVWRVALLGKNLTDEHTIAYASEMPLAYNETGAATWTGMVDAPRSFSVQLSYKW</sequence>
<keyword evidence="5 11" id="KW-0812">Transmembrane</keyword>
<name>A0A840R789_9GAMM</name>
<dbReference type="PANTHER" id="PTHR32552">
    <property type="entry name" value="FERRICHROME IRON RECEPTOR-RELATED"/>
    <property type="match status" value="1"/>
</dbReference>
<keyword evidence="2 11" id="KW-0813">Transport</keyword>
<evidence type="ECO:0000256" key="8">
    <source>
        <dbReference type="ARBA" id="ARBA00023077"/>
    </source>
</evidence>
<evidence type="ECO:0000259" key="13">
    <source>
        <dbReference type="Pfam" id="PF00593"/>
    </source>
</evidence>
<evidence type="ECO:0000259" key="14">
    <source>
        <dbReference type="Pfam" id="PF07715"/>
    </source>
</evidence>
<dbReference type="PROSITE" id="PS52016">
    <property type="entry name" value="TONB_DEPENDENT_REC_3"/>
    <property type="match status" value="1"/>
</dbReference>
<dbReference type="InterPro" id="IPR012910">
    <property type="entry name" value="Plug_dom"/>
</dbReference>
<comment type="caution">
    <text evidence="15">The sequence shown here is derived from an EMBL/GenBank/DDBJ whole genome shotgun (WGS) entry which is preliminary data.</text>
</comment>
<evidence type="ECO:0000256" key="10">
    <source>
        <dbReference type="ARBA" id="ARBA00023237"/>
    </source>
</evidence>
<evidence type="ECO:0000256" key="4">
    <source>
        <dbReference type="ARBA" id="ARBA00022496"/>
    </source>
</evidence>
<dbReference type="GO" id="GO:0006826">
    <property type="term" value="P:iron ion transport"/>
    <property type="evidence" value="ECO:0007669"/>
    <property type="project" value="UniProtKB-KW"/>
</dbReference>
<dbReference type="EMBL" id="JACHHW010000015">
    <property type="protein sequence ID" value="MBB5189169.1"/>
    <property type="molecule type" value="Genomic_DNA"/>
</dbReference>
<dbReference type="RefSeq" id="WP_184465037.1">
    <property type="nucleotide sequence ID" value="NZ_JACHHW010000015.1"/>
</dbReference>
<dbReference type="GO" id="GO:0009279">
    <property type="term" value="C:cell outer membrane"/>
    <property type="evidence" value="ECO:0007669"/>
    <property type="project" value="UniProtKB-SubCell"/>
</dbReference>
<keyword evidence="10 11" id="KW-0998">Cell outer membrane</keyword>
<keyword evidence="9 11" id="KW-0472">Membrane</keyword>
<evidence type="ECO:0000256" key="9">
    <source>
        <dbReference type="ARBA" id="ARBA00023136"/>
    </source>
</evidence>
<dbReference type="Pfam" id="PF00593">
    <property type="entry name" value="TonB_dep_Rec_b-barrel"/>
    <property type="match status" value="1"/>
</dbReference>
<evidence type="ECO:0000256" key="6">
    <source>
        <dbReference type="ARBA" id="ARBA00023004"/>
    </source>
</evidence>
<organism evidence="15 16">
    <name type="scientific">Zhongshania antarctica</name>
    <dbReference type="NCBI Taxonomy" id="641702"/>
    <lineage>
        <taxon>Bacteria</taxon>
        <taxon>Pseudomonadati</taxon>
        <taxon>Pseudomonadota</taxon>
        <taxon>Gammaproteobacteria</taxon>
        <taxon>Cellvibrionales</taxon>
        <taxon>Spongiibacteraceae</taxon>
        <taxon>Zhongshania</taxon>
    </lineage>
</organism>
<comment type="subcellular location">
    <subcellularLocation>
        <location evidence="1 11">Cell outer membrane</location>
        <topology evidence="1 11">Multi-pass membrane protein</topology>
    </subcellularLocation>
</comment>
<dbReference type="PANTHER" id="PTHR32552:SF81">
    <property type="entry name" value="TONB-DEPENDENT OUTER MEMBRANE RECEPTOR"/>
    <property type="match status" value="1"/>
</dbReference>
<dbReference type="Proteomes" id="UP000536640">
    <property type="component" value="Unassembled WGS sequence"/>
</dbReference>
<dbReference type="Pfam" id="PF07715">
    <property type="entry name" value="Plug"/>
    <property type="match status" value="1"/>
</dbReference>
<dbReference type="InterPro" id="IPR039426">
    <property type="entry name" value="TonB-dep_rcpt-like"/>
</dbReference>
<proteinExistence type="inferred from homology"/>
<evidence type="ECO:0000256" key="2">
    <source>
        <dbReference type="ARBA" id="ARBA00022448"/>
    </source>
</evidence>
<keyword evidence="7" id="KW-0406">Ion transport</keyword>
<gene>
    <name evidence="15" type="ORF">HNQ57_003472</name>
</gene>
<comment type="similarity">
    <text evidence="11 12">Belongs to the TonB-dependent receptor family.</text>
</comment>
<evidence type="ECO:0000256" key="5">
    <source>
        <dbReference type="ARBA" id="ARBA00022692"/>
    </source>
</evidence>
<reference evidence="15 16" key="1">
    <citation type="submission" date="2020-08" db="EMBL/GenBank/DDBJ databases">
        <title>Genomic Encyclopedia of Type Strains, Phase IV (KMG-IV): sequencing the most valuable type-strain genomes for metagenomic binning, comparative biology and taxonomic classification.</title>
        <authorList>
            <person name="Goeker M."/>
        </authorList>
    </citation>
    <scope>NUCLEOTIDE SEQUENCE [LARGE SCALE GENOMIC DNA]</scope>
    <source>
        <strain evidence="15 16">DSM 25701</strain>
    </source>
</reference>
<dbReference type="Gene3D" id="2.40.170.20">
    <property type="entry name" value="TonB-dependent receptor, beta-barrel domain"/>
    <property type="match status" value="3"/>
</dbReference>
<accession>A0A840R789</accession>
<feature type="domain" description="TonB-dependent receptor-like beta-barrel" evidence="13">
    <location>
        <begin position="269"/>
        <end position="763"/>
    </location>
</feature>